<reference evidence="2 3" key="1">
    <citation type="journal article" date="2011" name="Curr. Microbiol.">
        <title>Luteibacter jiangsuensis sp. nov.: a methamidophos-degrading bacterium isolated from a methamidophos-manufacturing factory.</title>
        <authorList>
            <person name="Wang L."/>
            <person name="Wang G.L."/>
            <person name="Li S.P."/>
            <person name="Jiang J.D."/>
        </authorList>
    </citation>
    <scope>NUCLEOTIDE SEQUENCE [LARGE SCALE GENOMIC DNA]</scope>
    <source>
        <strain evidence="2 3">CGMCC 1.10133</strain>
    </source>
</reference>
<evidence type="ECO:0000313" key="3">
    <source>
        <dbReference type="Proteomes" id="UP001429601"/>
    </source>
</evidence>
<name>A0ABX0Q8V5_9GAMM</name>
<organism evidence="2 3">
    <name type="scientific">Luteibacter jiangsuensis</name>
    <dbReference type="NCBI Taxonomy" id="637577"/>
    <lineage>
        <taxon>Bacteria</taxon>
        <taxon>Pseudomonadati</taxon>
        <taxon>Pseudomonadota</taxon>
        <taxon>Gammaproteobacteria</taxon>
        <taxon>Lysobacterales</taxon>
        <taxon>Rhodanobacteraceae</taxon>
        <taxon>Luteibacter</taxon>
    </lineage>
</organism>
<dbReference type="EMBL" id="JAAQQR010000013">
    <property type="protein sequence ID" value="NID06984.1"/>
    <property type="molecule type" value="Genomic_DNA"/>
</dbReference>
<comment type="caution">
    <text evidence="2">The sequence shown here is derived from an EMBL/GenBank/DDBJ whole genome shotgun (WGS) entry which is preliminary data.</text>
</comment>
<dbReference type="Proteomes" id="UP001429601">
    <property type="component" value="Unassembled WGS sequence"/>
</dbReference>
<dbReference type="RefSeq" id="WP_167129748.1">
    <property type="nucleotide sequence ID" value="NZ_JAAQQR010000013.1"/>
</dbReference>
<feature type="region of interest" description="Disordered" evidence="1">
    <location>
        <begin position="1"/>
        <end position="21"/>
    </location>
</feature>
<accession>A0ABX0Q8V5</accession>
<sequence>MSHFDAPARGYTRPPMTRGVDPQRMNWLWQLILEATGLDSADVRDALNACGVPVTDKRLASWRVTDKDDDYFPLTIAELERNLRSVVAWKAKRATS</sequence>
<evidence type="ECO:0000313" key="2">
    <source>
        <dbReference type="EMBL" id="NID06984.1"/>
    </source>
</evidence>
<keyword evidence="3" id="KW-1185">Reference proteome</keyword>
<protein>
    <submittedName>
        <fullName evidence="2">Uncharacterized protein</fullName>
    </submittedName>
</protein>
<evidence type="ECO:0000256" key="1">
    <source>
        <dbReference type="SAM" id="MobiDB-lite"/>
    </source>
</evidence>
<gene>
    <name evidence="2" type="ORF">HBF26_19010</name>
</gene>
<proteinExistence type="predicted"/>